<keyword evidence="4" id="KW-0560">Oxidoreductase</keyword>
<dbReference type="InterPro" id="IPR000659">
    <property type="entry name" value="Pyridox_Oxase"/>
</dbReference>
<comment type="caution">
    <text evidence="6">The sequence shown here is derived from an EMBL/GenBank/DDBJ whole genome shotgun (WGS) entry which is preliminary data.</text>
</comment>
<evidence type="ECO:0000313" key="6">
    <source>
        <dbReference type="EMBL" id="MBT8797952.1"/>
    </source>
</evidence>
<accession>A0ABS5XTU3</accession>
<comment type="cofactor">
    <cofactor evidence="1">
        <name>FMN</name>
        <dbReference type="ChEBI" id="CHEBI:58210"/>
    </cofactor>
</comment>
<evidence type="ECO:0000256" key="2">
    <source>
        <dbReference type="ARBA" id="ARBA00022630"/>
    </source>
</evidence>
<dbReference type="EMBL" id="JAFLHG010000006">
    <property type="protein sequence ID" value="MBT8797952.1"/>
    <property type="molecule type" value="Genomic_DNA"/>
</dbReference>
<name>A0ABS5XTU3_9MICO</name>
<dbReference type="PANTHER" id="PTHR10851:SF0">
    <property type="entry name" value="PYRIDOXINE-5'-PHOSPHATE OXIDASE"/>
    <property type="match status" value="1"/>
</dbReference>
<evidence type="ECO:0000256" key="1">
    <source>
        <dbReference type="ARBA" id="ARBA00001917"/>
    </source>
</evidence>
<dbReference type="Pfam" id="PF01243">
    <property type="entry name" value="PNPOx_N"/>
    <property type="match status" value="1"/>
</dbReference>
<gene>
    <name evidence="6" type="ORF">J0P97_07700</name>
</gene>
<evidence type="ECO:0000313" key="7">
    <source>
        <dbReference type="Proteomes" id="UP000740605"/>
    </source>
</evidence>
<evidence type="ECO:0000259" key="5">
    <source>
        <dbReference type="Pfam" id="PF01243"/>
    </source>
</evidence>
<keyword evidence="3" id="KW-0288">FMN</keyword>
<dbReference type="InterPro" id="IPR011576">
    <property type="entry name" value="Pyridox_Oxase_N"/>
</dbReference>
<keyword evidence="7" id="KW-1185">Reference proteome</keyword>
<sequence length="200" mass="21992">MTEHLTAARLRGIPSLTGEPRSLALDDLPIDPAALFVGWLEDAIEAGVAEPHAATLATVDRDGMPDARTLILKGLDERGWAVAGSRSSRKGEQLAVQPAAALNFWWQPIMRAVRVRGLVAEASRADSEADLAARSATARVGIDPDEWVLWRIHPVRAEFWQGALDRSHRRVVYTRTNIGWSIDRGDGQRENADSRNGDEQ</sequence>
<dbReference type="InterPro" id="IPR012349">
    <property type="entry name" value="Split_barrel_FMN-bd"/>
</dbReference>
<dbReference type="Proteomes" id="UP000740605">
    <property type="component" value="Unassembled WGS sequence"/>
</dbReference>
<dbReference type="SUPFAM" id="SSF50475">
    <property type="entry name" value="FMN-binding split barrel"/>
    <property type="match status" value="1"/>
</dbReference>
<reference evidence="6 7" key="1">
    <citation type="submission" date="2021-03" db="EMBL/GenBank/DDBJ databases">
        <title>Microbacterium pauli sp. nov., isolated from microfiltered milk.</title>
        <authorList>
            <person name="Bellassi P."/>
            <person name="Fontana A."/>
            <person name="Callegari M.L."/>
            <person name="Lorenzo M."/>
            <person name="Cappa F."/>
        </authorList>
    </citation>
    <scope>NUCLEOTIDE SEQUENCE [LARGE SCALE GENOMIC DNA]</scope>
    <source>
        <strain evidence="6 7">DSM 18909</strain>
    </source>
</reference>
<protein>
    <submittedName>
        <fullName evidence="6">Pyridoxamine 5'-phosphate oxidase family protein</fullName>
    </submittedName>
</protein>
<evidence type="ECO:0000256" key="3">
    <source>
        <dbReference type="ARBA" id="ARBA00022643"/>
    </source>
</evidence>
<dbReference type="PANTHER" id="PTHR10851">
    <property type="entry name" value="PYRIDOXINE-5-PHOSPHATE OXIDASE"/>
    <property type="match status" value="1"/>
</dbReference>
<organism evidence="6 7">
    <name type="scientific">Microbacterium flavum</name>
    <dbReference type="NCBI Taxonomy" id="415216"/>
    <lineage>
        <taxon>Bacteria</taxon>
        <taxon>Bacillati</taxon>
        <taxon>Actinomycetota</taxon>
        <taxon>Actinomycetes</taxon>
        <taxon>Micrococcales</taxon>
        <taxon>Microbacteriaceae</taxon>
        <taxon>Microbacterium</taxon>
    </lineage>
</organism>
<keyword evidence="2" id="KW-0285">Flavoprotein</keyword>
<evidence type="ECO:0000256" key="4">
    <source>
        <dbReference type="ARBA" id="ARBA00023002"/>
    </source>
</evidence>
<feature type="domain" description="Pyridoxamine 5'-phosphate oxidase N-terminal" evidence="5">
    <location>
        <begin position="40"/>
        <end position="160"/>
    </location>
</feature>
<dbReference type="RefSeq" id="WP_215487194.1">
    <property type="nucleotide sequence ID" value="NZ_BAAAPJ010000002.1"/>
</dbReference>
<proteinExistence type="predicted"/>
<dbReference type="Gene3D" id="2.30.110.10">
    <property type="entry name" value="Electron Transport, Fmn-binding Protein, Chain A"/>
    <property type="match status" value="2"/>
</dbReference>